<dbReference type="EMBL" id="ML208461">
    <property type="protein sequence ID" value="TFK64792.1"/>
    <property type="molecule type" value="Genomic_DNA"/>
</dbReference>
<sequence>MILTIPPEVLLRLLSDLDALTLIRLKHVCRYLYDIITSDVSLIYKVELYHVGMADDPTVFTTLSISERLQKLRTFLQRRQEVFIDHWKEKTVTQKASLIGTYSSGLFVRRVQGAFWFMHLGTVWNHWNYRVSTTEYRGFRVDYNQNLLLVMDFVEGHICFRPCGAQDGKQHPLARVPYFLGQGEDARWDTVSLFEDVIATMIPDDQGAVCIEILNWKQGITVTSIDIRDVDHCAFTFVDSSHLLLWCHNEEDITSELRVYELPDTNAASQPKLALILPIAKIPGKQIEYLGGIFSNGYRSIPPQHRRVLPFRSSNDDAVIALLAMTPWAWSAVLVFPRSGILSLLDKRTSFPTIVEWGTWPQWTLYWHSDSPSKIRAHGSRVGINSYSLNDISIYEFSGRRFSKNASPLGGPVGFPPPIESRVGALRDFELDDDLLAVDGIDGNLTIGKVYI</sequence>
<organism evidence="1 2">
    <name type="scientific">Pluteus cervinus</name>
    <dbReference type="NCBI Taxonomy" id="181527"/>
    <lineage>
        <taxon>Eukaryota</taxon>
        <taxon>Fungi</taxon>
        <taxon>Dikarya</taxon>
        <taxon>Basidiomycota</taxon>
        <taxon>Agaricomycotina</taxon>
        <taxon>Agaricomycetes</taxon>
        <taxon>Agaricomycetidae</taxon>
        <taxon>Agaricales</taxon>
        <taxon>Pluteineae</taxon>
        <taxon>Pluteaceae</taxon>
        <taxon>Pluteus</taxon>
    </lineage>
</organism>
<accession>A0ACD3AIW1</accession>
<evidence type="ECO:0000313" key="2">
    <source>
        <dbReference type="Proteomes" id="UP000308600"/>
    </source>
</evidence>
<proteinExistence type="predicted"/>
<gene>
    <name evidence="1" type="ORF">BDN72DRAFT_251776</name>
</gene>
<protein>
    <submittedName>
        <fullName evidence="1">Uncharacterized protein</fullName>
    </submittedName>
</protein>
<name>A0ACD3AIW1_9AGAR</name>
<dbReference type="Proteomes" id="UP000308600">
    <property type="component" value="Unassembled WGS sequence"/>
</dbReference>
<reference evidence="1 2" key="1">
    <citation type="journal article" date="2019" name="Nat. Ecol. Evol.">
        <title>Megaphylogeny resolves global patterns of mushroom evolution.</title>
        <authorList>
            <person name="Varga T."/>
            <person name="Krizsan K."/>
            <person name="Foldi C."/>
            <person name="Dima B."/>
            <person name="Sanchez-Garcia M."/>
            <person name="Sanchez-Ramirez S."/>
            <person name="Szollosi G.J."/>
            <person name="Szarkandi J.G."/>
            <person name="Papp V."/>
            <person name="Albert L."/>
            <person name="Andreopoulos W."/>
            <person name="Angelini C."/>
            <person name="Antonin V."/>
            <person name="Barry K.W."/>
            <person name="Bougher N.L."/>
            <person name="Buchanan P."/>
            <person name="Buyck B."/>
            <person name="Bense V."/>
            <person name="Catcheside P."/>
            <person name="Chovatia M."/>
            <person name="Cooper J."/>
            <person name="Damon W."/>
            <person name="Desjardin D."/>
            <person name="Finy P."/>
            <person name="Geml J."/>
            <person name="Haridas S."/>
            <person name="Hughes K."/>
            <person name="Justo A."/>
            <person name="Karasinski D."/>
            <person name="Kautmanova I."/>
            <person name="Kiss B."/>
            <person name="Kocsube S."/>
            <person name="Kotiranta H."/>
            <person name="LaButti K.M."/>
            <person name="Lechner B.E."/>
            <person name="Liimatainen K."/>
            <person name="Lipzen A."/>
            <person name="Lukacs Z."/>
            <person name="Mihaltcheva S."/>
            <person name="Morgado L.N."/>
            <person name="Niskanen T."/>
            <person name="Noordeloos M.E."/>
            <person name="Ohm R.A."/>
            <person name="Ortiz-Santana B."/>
            <person name="Ovrebo C."/>
            <person name="Racz N."/>
            <person name="Riley R."/>
            <person name="Savchenko A."/>
            <person name="Shiryaev A."/>
            <person name="Soop K."/>
            <person name="Spirin V."/>
            <person name="Szebenyi C."/>
            <person name="Tomsovsky M."/>
            <person name="Tulloss R.E."/>
            <person name="Uehling J."/>
            <person name="Grigoriev I.V."/>
            <person name="Vagvolgyi C."/>
            <person name="Papp T."/>
            <person name="Martin F.M."/>
            <person name="Miettinen O."/>
            <person name="Hibbett D.S."/>
            <person name="Nagy L.G."/>
        </authorList>
    </citation>
    <scope>NUCLEOTIDE SEQUENCE [LARGE SCALE GENOMIC DNA]</scope>
    <source>
        <strain evidence="1 2">NL-1719</strain>
    </source>
</reference>
<evidence type="ECO:0000313" key="1">
    <source>
        <dbReference type="EMBL" id="TFK64792.1"/>
    </source>
</evidence>
<keyword evidence="2" id="KW-1185">Reference proteome</keyword>